<dbReference type="OrthoDB" id="10254945at2759"/>
<name>A0A5A7R242_STRAF</name>
<organism evidence="1 2">
    <name type="scientific">Striga asiatica</name>
    <name type="common">Asiatic witchweed</name>
    <name type="synonym">Buchnera asiatica</name>
    <dbReference type="NCBI Taxonomy" id="4170"/>
    <lineage>
        <taxon>Eukaryota</taxon>
        <taxon>Viridiplantae</taxon>
        <taxon>Streptophyta</taxon>
        <taxon>Embryophyta</taxon>
        <taxon>Tracheophyta</taxon>
        <taxon>Spermatophyta</taxon>
        <taxon>Magnoliopsida</taxon>
        <taxon>eudicotyledons</taxon>
        <taxon>Gunneridae</taxon>
        <taxon>Pentapetalae</taxon>
        <taxon>asterids</taxon>
        <taxon>lamiids</taxon>
        <taxon>Lamiales</taxon>
        <taxon>Orobanchaceae</taxon>
        <taxon>Buchnereae</taxon>
        <taxon>Striga</taxon>
    </lineage>
</organism>
<sequence>MDGDAKNERRFCRLCLGIGPDTWYKTFHHWYTASPHLFSGAAKMSFARVVRFCRPLIESGLKKGSSVSDYASTFHNMLRSGAGGVITDWKGHQLHWEASSTSRATSMF</sequence>
<proteinExistence type="predicted"/>
<evidence type="ECO:0000313" key="1">
    <source>
        <dbReference type="EMBL" id="GER50341.1"/>
    </source>
</evidence>
<reference evidence="2" key="1">
    <citation type="journal article" date="2019" name="Curr. Biol.">
        <title>Genome Sequence of Striga asiatica Provides Insight into the Evolution of Plant Parasitism.</title>
        <authorList>
            <person name="Yoshida S."/>
            <person name="Kim S."/>
            <person name="Wafula E.K."/>
            <person name="Tanskanen J."/>
            <person name="Kim Y.M."/>
            <person name="Honaas L."/>
            <person name="Yang Z."/>
            <person name="Spallek T."/>
            <person name="Conn C.E."/>
            <person name="Ichihashi Y."/>
            <person name="Cheong K."/>
            <person name="Cui S."/>
            <person name="Der J.P."/>
            <person name="Gundlach H."/>
            <person name="Jiao Y."/>
            <person name="Hori C."/>
            <person name="Ishida J.K."/>
            <person name="Kasahara H."/>
            <person name="Kiba T."/>
            <person name="Kim M.S."/>
            <person name="Koo N."/>
            <person name="Laohavisit A."/>
            <person name="Lee Y.H."/>
            <person name="Lumba S."/>
            <person name="McCourt P."/>
            <person name="Mortimer J.C."/>
            <person name="Mutuku J.M."/>
            <person name="Nomura T."/>
            <person name="Sasaki-Sekimoto Y."/>
            <person name="Seto Y."/>
            <person name="Wang Y."/>
            <person name="Wakatake T."/>
            <person name="Sakakibara H."/>
            <person name="Demura T."/>
            <person name="Yamaguchi S."/>
            <person name="Yoneyama K."/>
            <person name="Manabe R.I."/>
            <person name="Nelson D.C."/>
            <person name="Schulman A.H."/>
            <person name="Timko M.P."/>
            <person name="dePamphilis C.W."/>
            <person name="Choi D."/>
            <person name="Shirasu K."/>
        </authorList>
    </citation>
    <scope>NUCLEOTIDE SEQUENCE [LARGE SCALE GENOMIC DNA]</scope>
    <source>
        <strain evidence="2">cv. UVA1</strain>
    </source>
</reference>
<gene>
    <name evidence="1" type="ORF">STAS_27649</name>
</gene>
<accession>A0A5A7R242</accession>
<protein>
    <submittedName>
        <fullName evidence="1">Inositol monophosphatase</fullName>
    </submittedName>
</protein>
<dbReference type="EMBL" id="BKCP01009181">
    <property type="protein sequence ID" value="GER50341.1"/>
    <property type="molecule type" value="Genomic_DNA"/>
</dbReference>
<keyword evidence="2" id="KW-1185">Reference proteome</keyword>
<dbReference type="Proteomes" id="UP000325081">
    <property type="component" value="Unassembled WGS sequence"/>
</dbReference>
<evidence type="ECO:0000313" key="2">
    <source>
        <dbReference type="Proteomes" id="UP000325081"/>
    </source>
</evidence>
<dbReference type="AlphaFoldDB" id="A0A5A7R242"/>
<comment type="caution">
    <text evidence="1">The sequence shown here is derived from an EMBL/GenBank/DDBJ whole genome shotgun (WGS) entry which is preliminary data.</text>
</comment>